<evidence type="ECO:0000313" key="1">
    <source>
        <dbReference type="EMBL" id="SDO87363.1"/>
    </source>
</evidence>
<dbReference type="SUPFAM" id="SSF63825">
    <property type="entry name" value="YWTD domain"/>
    <property type="match status" value="1"/>
</dbReference>
<evidence type="ECO:0000313" key="2">
    <source>
        <dbReference type="Proteomes" id="UP000198741"/>
    </source>
</evidence>
<dbReference type="Proteomes" id="UP000198741">
    <property type="component" value="Chromosome I"/>
</dbReference>
<dbReference type="EMBL" id="LT629710">
    <property type="protein sequence ID" value="SDO87363.1"/>
    <property type="molecule type" value="Genomic_DNA"/>
</dbReference>
<gene>
    <name evidence="1" type="ORF">SAMN04515671_2191</name>
</gene>
<dbReference type="STRING" id="1090615.SAMN04515671_2191"/>
<reference evidence="1 2" key="1">
    <citation type="submission" date="2016-10" db="EMBL/GenBank/DDBJ databases">
        <authorList>
            <person name="de Groot N.N."/>
        </authorList>
    </citation>
    <scope>NUCLEOTIDE SEQUENCE [LARGE SCALE GENOMIC DNA]</scope>
    <source>
        <strain evidence="2">P4-7,KCTC 19426,CECT 7604</strain>
    </source>
</reference>
<dbReference type="AlphaFoldDB" id="A0A1H0N3Y5"/>
<sequence length="256" mass="26752">MVSGHDPDAYFVVDDGTGVHDIVAVRGNGSLIGRVEVQGMSAGNAEALSAGPCGDRGGRCFYVGDIGDNAVKRSRISVYRLDEPSLRPLPATPVAADRWDYVYPDGPHNAEAMLVDADGSLLIITKSARNDAGVVPPHRIYRASPGGGTLTYLSSFTPPAPSRSAQSLFTGTVVTDAAASNGRVLILTYDEVTQYAAPKAGAALADFASWPHRELPDPPMIQTEGIAFQTAGCGYEVTSEQGPAGTRSAMAAVLCR</sequence>
<protein>
    <recommendedName>
        <fullName evidence="3">Esterase-like activity of phytase</fullName>
    </recommendedName>
</protein>
<proteinExistence type="predicted"/>
<accession>A0A1H0N3Y5</accession>
<keyword evidence="2" id="KW-1185">Reference proteome</keyword>
<organism evidence="1 2">
    <name type="scientific">Nakamurella panacisegetis</name>
    <dbReference type="NCBI Taxonomy" id="1090615"/>
    <lineage>
        <taxon>Bacteria</taxon>
        <taxon>Bacillati</taxon>
        <taxon>Actinomycetota</taxon>
        <taxon>Actinomycetes</taxon>
        <taxon>Nakamurellales</taxon>
        <taxon>Nakamurellaceae</taxon>
        <taxon>Nakamurella</taxon>
    </lineage>
</organism>
<evidence type="ECO:0008006" key="3">
    <source>
        <dbReference type="Google" id="ProtNLM"/>
    </source>
</evidence>
<name>A0A1H0N3Y5_9ACTN</name>